<organism evidence="3 4">
    <name type="scientific">Caenimonas aquaedulcis</name>
    <dbReference type="NCBI Taxonomy" id="2793270"/>
    <lineage>
        <taxon>Bacteria</taxon>
        <taxon>Pseudomonadati</taxon>
        <taxon>Pseudomonadota</taxon>
        <taxon>Betaproteobacteria</taxon>
        <taxon>Burkholderiales</taxon>
        <taxon>Comamonadaceae</taxon>
        <taxon>Caenimonas</taxon>
    </lineage>
</organism>
<evidence type="ECO:0000256" key="2">
    <source>
        <dbReference type="SAM" id="SignalP"/>
    </source>
</evidence>
<dbReference type="PIRSF" id="PIRSF017082">
    <property type="entry name" value="YflP"/>
    <property type="match status" value="1"/>
</dbReference>
<reference evidence="3" key="1">
    <citation type="submission" date="2020-11" db="EMBL/GenBank/DDBJ databases">
        <title>Bacterial whole genome sequence for Caenimonas sp. DR4.4.</title>
        <authorList>
            <person name="Le V."/>
            <person name="Ko S.-R."/>
            <person name="Ahn C.-Y."/>
            <person name="Oh H.-M."/>
        </authorList>
    </citation>
    <scope>NUCLEOTIDE SEQUENCE</scope>
    <source>
        <strain evidence="3">DR4.4</strain>
    </source>
</reference>
<dbReference type="Proteomes" id="UP000651050">
    <property type="component" value="Unassembled WGS sequence"/>
</dbReference>
<proteinExistence type="inferred from homology"/>
<evidence type="ECO:0000256" key="1">
    <source>
        <dbReference type="ARBA" id="ARBA00006987"/>
    </source>
</evidence>
<dbReference type="PANTHER" id="PTHR42928">
    <property type="entry name" value="TRICARBOXYLATE-BINDING PROTEIN"/>
    <property type="match status" value="1"/>
</dbReference>
<dbReference type="PROSITE" id="PS51318">
    <property type="entry name" value="TAT"/>
    <property type="match status" value="1"/>
</dbReference>
<gene>
    <name evidence="3" type="ORF">I5803_08020</name>
</gene>
<dbReference type="CDD" id="cd07012">
    <property type="entry name" value="PBP2_Bug_TTT"/>
    <property type="match status" value="1"/>
</dbReference>
<dbReference type="SUPFAM" id="SSF53850">
    <property type="entry name" value="Periplasmic binding protein-like II"/>
    <property type="match status" value="1"/>
</dbReference>
<dbReference type="EMBL" id="JADWYS010000001">
    <property type="protein sequence ID" value="MBG9387962.1"/>
    <property type="molecule type" value="Genomic_DNA"/>
</dbReference>
<comment type="caution">
    <text evidence="3">The sequence shown here is derived from an EMBL/GenBank/DDBJ whole genome shotgun (WGS) entry which is preliminary data.</text>
</comment>
<protein>
    <submittedName>
        <fullName evidence="3">Tripartite tricarboxylate transporter substrate binding protein</fullName>
    </submittedName>
</protein>
<evidence type="ECO:0000313" key="4">
    <source>
        <dbReference type="Proteomes" id="UP000651050"/>
    </source>
</evidence>
<feature type="signal peptide" evidence="2">
    <location>
        <begin position="1"/>
        <end position="31"/>
    </location>
</feature>
<dbReference type="Gene3D" id="3.40.190.150">
    <property type="entry name" value="Bordetella uptake gene, domain 1"/>
    <property type="match status" value="1"/>
</dbReference>
<comment type="similarity">
    <text evidence="1">Belongs to the UPF0065 (bug) family.</text>
</comment>
<dbReference type="RefSeq" id="WP_196985844.1">
    <property type="nucleotide sequence ID" value="NZ_JADWYS010000001.1"/>
</dbReference>
<evidence type="ECO:0000313" key="3">
    <source>
        <dbReference type="EMBL" id="MBG9387962.1"/>
    </source>
</evidence>
<feature type="chain" id="PRO_5037228047" evidence="2">
    <location>
        <begin position="32"/>
        <end position="332"/>
    </location>
</feature>
<accession>A0A931MGE1</accession>
<dbReference type="AlphaFoldDB" id="A0A931MGE1"/>
<dbReference type="PANTHER" id="PTHR42928:SF5">
    <property type="entry name" value="BLR1237 PROTEIN"/>
    <property type="match status" value="1"/>
</dbReference>
<keyword evidence="2" id="KW-0732">Signal</keyword>
<keyword evidence="4" id="KW-1185">Reference proteome</keyword>
<sequence>MKDCSNPSRRELIAGLGALAAAGAVPVSAWAADGDWPTRPVKIIVANPPGQAVDIVGRLFAESFSKTFGQPFVVDNKPGAGGLTATAIGSHAPPDGYTLLISSSGPLVVTPAIKKGMPYDSLKDFTHIGNIALTPQVLIVGAGSPFKTVKDVIDAAKAKPGQLNYATSGIGSTSHLGMEAFCSAVGVKMTHIPYKGNQEALTQLISGDVALGSDTVPGALAMIKAGKLRALGIAAPDRSPFIPDVPTLAEQGYKVEALGWIGLSAPAGLPRATLDKLNRAIQAALATPEFKEKFTSLALVSIAGTPEQFEGFVRSELGKWSAVAKAANVQVE</sequence>
<name>A0A931MGE1_9BURK</name>
<dbReference type="Pfam" id="PF03401">
    <property type="entry name" value="TctC"/>
    <property type="match status" value="1"/>
</dbReference>
<dbReference type="Gene3D" id="3.40.190.10">
    <property type="entry name" value="Periplasmic binding protein-like II"/>
    <property type="match status" value="1"/>
</dbReference>
<dbReference type="InterPro" id="IPR005064">
    <property type="entry name" value="BUG"/>
</dbReference>
<dbReference type="InterPro" id="IPR006311">
    <property type="entry name" value="TAT_signal"/>
</dbReference>
<dbReference type="InterPro" id="IPR042100">
    <property type="entry name" value="Bug_dom1"/>
</dbReference>